<organism evidence="1 2">
    <name type="scientific">Pristionchus entomophagus</name>
    <dbReference type="NCBI Taxonomy" id="358040"/>
    <lineage>
        <taxon>Eukaryota</taxon>
        <taxon>Metazoa</taxon>
        <taxon>Ecdysozoa</taxon>
        <taxon>Nematoda</taxon>
        <taxon>Chromadorea</taxon>
        <taxon>Rhabditida</taxon>
        <taxon>Rhabditina</taxon>
        <taxon>Diplogasteromorpha</taxon>
        <taxon>Diplogasteroidea</taxon>
        <taxon>Neodiplogasteridae</taxon>
        <taxon>Pristionchus</taxon>
    </lineage>
</organism>
<protein>
    <recommendedName>
        <fullName evidence="3">G protein-coupled receptor</fullName>
    </recommendedName>
</protein>
<dbReference type="Pfam" id="PF10318">
    <property type="entry name" value="7TM_GPCR_Srh"/>
    <property type="match status" value="1"/>
</dbReference>
<dbReference type="Proteomes" id="UP001432027">
    <property type="component" value="Unassembled WGS sequence"/>
</dbReference>
<dbReference type="PANTHER" id="PTHR22941:SF26">
    <property type="entry name" value="SERPENTINE RECEPTOR, CLASS H"/>
    <property type="match status" value="1"/>
</dbReference>
<dbReference type="AlphaFoldDB" id="A0AAV5TUJ9"/>
<dbReference type="EMBL" id="BTSX01000005">
    <property type="protein sequence ID" value="GMS98127.1"/>
    <property type="molecule type" value="Genomic_DNA"/>
</dbReference>
<dbReference type="InterPro" id="IPR053220">
    <property type="entry name" value="Nematode_rcpt-like_serp_H"/>
</dbReference>
<accession>A0AAV5TUJ9</accession>
<gene>
    <name evidence="1" type="ORF">PENTCL1PPCAC_20302</name>
</gene>
<evidence type="ECO:0000313" key="2">
    <source>
        <dbReference type="Proteomes" id="UP001432027"/>
    </source>
</evidence>
<name>A0AAV5TUJ9_9BILA</name>
<evidence type="ECO:0008006" key="3">
    <source>
        <dbReference type="Google" id="ProtNLM"/>
    </source>
</evidence>
<feature type="non-terminal residue" evidence="1">
    <location>
        <position position="1"/>
    </location>
</feature>
<reference evidence="1" key="1">
    <citation type="submission" date="2023-10" db="EMBL/GenBank/DDBJ databases">
        <title>Genome assembly of Pristionchus species.</title>
        <authorList>
            <person name="Yoshida K."/>
            <person name="Sommer R.J."/>
        </authorList>
    </citation>
    <scope>NUCLEOTIDE SEQUENCE</scope>
    <source>
        <strain evidence="1">RS0144</strain>
    </source>
</reference>
<comment type="caution">
    <text evidence="1">The sequence shown here is derived from an EMBL/GenBank/DDBJ whole genome shotgun (WGS) entry which is preliminary data.</text>
</comment>
<evidence type="ECO:0000313" key="1">
    <source>
        <dbReference type="EMBL" id="GMS98127.1"/>
    </source>
</evidence>
<dbReference type="PANTHER" id="PTHR22941">
    <property type="entry name" value="SERPENTINE RECEPTOR"/>
    <property type="match status" value="1"/>
</dbReference>
<sequence length="113" mass="12177">ILAMIVQLISEIKHGMQNASTATKKHQTRAVFSLAMQGAVPNLFYILPACCLLGLHLYPGIVGVESAASNRAASTISILSMNVMGVHSFAHSMTVLGCSPAYRKAIRSFFRKI</sequence>
<feature type="non-terminal residue" evidence="1">
    <location>
        <position position="113"/>
    </location>
</feature>
<proteinExistence type="predicted"/>
<dbReference type="InterPro" id="IPR019422">
    <property type="entry name" value="7TM_GPCR_serpentine_rcpt_Srh"/>
</dbReference>
<keyword evidence="2" id="KW-1185">Reference proteome</keyword>